<dbReference type="Pfam" id="PF14111">
    <property type="entry name" value="DUF4283"/>
    <property type="match status" value="1"/>
</dbReference>
<dbReference type="Proteomes" id="UP000596661">
    <property type="component" value="Unassembled WGS sequence"/>
</dbReference>
<dbReference type="Gene3D" id="3.60.10.10">
    <property type="entry name" value="Endonuclease/exonuclease/phosphatase"/>
    <property type="match status" value="1"/>
</dbReference>
<dbReference type="Pfam" id="PF13966">
    <property type="entry name" value="zf-RVT"/>
    <property type="match status" value="1"/>
</dbReference>
<evidence type="ECO:0000313" key="3">
    <source>
        <dbReference type="EnsemblPlants" id="cds.evm.model.ctgX7.6"/>
    </source>
</evidence>
<dbReference type="PANTHER" id="PTHR31635">
    <property type="entry name" value="REVERSE TRANSCRIPTASE DOMAIN-CONTAINING PROTEIN-RELATED"/>
    <property type="match status" value="1"/>
</dbReference>
<dbReference type="PROSITE" id="PS50878">
    <property type="entry name" value="RT_POL"/>
    <property type="match status" value="1"/>
</dbReference>
<dbReference type="InterPro" id="IPR026960">
    <property type="entry name" value="RVT-Znf"/>
</dbReference>
<dbReference type="SUPFAM" id="SSF56672">
    <property type="entry name" value="DNA/RNA polymerases"/>
    <property type="match status" value="1"/>
</dbReference>
<accession>A0A803QSN5</accession>
<evidence type="ECO:0000259" key="2">
    <source>
        <dbReference type="PROSITE" id="PS50878"/>
    </source>
</evidence>
<dbReference type="InterPro" id="IPR036691">
    <property type="entry name" value="Endo/exonu/phosph_ase_sf"/>
</dbReference>
<feature type="compositionally biased region" description="Polar residues" evidence="1">
    <location>
        <begin position="415"/>
        <end position="429"/>
    </location>
</feature>
<name>A0A803QSN5_CANSA</name>
<dbReference type="CDD" id="cd01650">
    <property type="entry name" value="RT_nLTR_like"/>
    <property type="match status" value="1"/>
</dbReference>
<reference evidence="3" key="1">
    <citation type="submission" date="2021-03" db="UniProtKB">
        <authorList>
            <consortium name="EnsemblPlants"/>
        </authorList>
    </citation>
    <scope>IDENTIFICATION</scope>
</reference>
<dbReference type="InterPro" id="IPR043502">
    <property type="entry name" value="DNA/RNA_pol_sf"/>
</dbReference>
<organism evidence="3 4">
    <name type="scientific">Cannabis sativa</name>
    <name type="common">Hemp</name>
    <name type="synonym">Marijuana</name>
    <dbReference type="NCBI Taxonomy" id="3483"/>
    <lineage>
        <taxon>Eukaryota</taxon>
        <taxon>Viridiplantae</taxon>
        <taxon>Streptophyta</taxon>
        <taxon>Embryophyta</taxon>
        <taxon>Tracheophyta</taxon>
        <taxon>Spermatophyta</taxon>
        <taxon>Magnoliopsida</taxon>
        <taxon>eudicotyledons</taxon>
        <taxon>Gunneridae</taxon>
        <taxon>Pentapetalae</taxon>
        <taxon>rosids</taxon>
        <taxon>fabids</taxon>
        <taxon>Rosales</taxon>
        <taxon>Cannabaceae</taxon>
        <taxon>Cannabis</taxon>
    </lineage>
</organism>
<dbReference type="Pfam" id="PF00078">
    <property type="entry name" value="RVT_1"/>
    <property type="match status" value="1"/>
</dbReference>
<feature type="region of interest" description="Disordered" evidence="1">
    <location>
        <begin position="371"/>
        <end position="485"/>
    </location>
</feature>
<dbReference type="EnsemblPlants" id="evm.model.ctgX7.6">
    <property type="protein sequence ID" value="cds.evm.model.ctgX7.6"/>
    <property type="gene ID" value="evm.TU.ctgX7.6"/>
</dbReference>
<feature type="compositionally biased region" description="Polar residues" evidence="1">
    <location>
        <begin position="374"/>
        <end position="392"/>
    </location>
</feature>
<evidence type="ECO:0000313" key="4">
    <source>
        <dbReference type="Proteomes" id="UP000596661"/>
    </source>
</evidence>
<feature type="domain" description="Reverse transcriptase" evidence="2">
    <location>
        <begin position="903"/>
        <end position="1184"/>
    </location>
</feature>
<proteinExistence type="predicted"/>
<protein>
    <recommendedName>
        <fullName evidence="2">Reverse transcriptase domain-containing protein</fullName>
    </recommendedName>
</protein>
<sequence>MDPASVCDLFEESVQISQDDITFALNPGEVDEPQEANQVLLGKIISRHRLEKSAIQGSLKLSWNAIKGWKWKEIENGIIQFTFVNREDALNVMARRPWFVCGALVVIMPWPAWLSPAEVRFDKTPIWVRIESIPRFYWNLSNLKELASKASPVYELPPGVEDAAIQNGEAAEIRECRRQLPGKKRIVSDEDETSGEPSSQLVITQMPLVYLPGIGEIAPFGNNTKTVSILDLQEVAEIYAATQSNGKNSNRGEVASPTMLAQARSKGTDENVSILEETNMHHIASNNLNTQIEYTAEEKTKELSNKCIPVVPNTLANNLGESSKQPNELLGSQAQFVQWHSKECWADPKAQYFRVQEHLDGPRKRKALDGILFSPNSHPIPAQSSATQNMKSPPSAIGVHSNPTPMLSPEEIANASFSPGATEQPIASSSKRKGKEITRQVNADLGQKKRRGRPPKTQSPLAATPKSFKGGRKTKVSTRGKATSTSQWHDRTFDLKVNLDNHFVIIEKKHKQKQSSNVTIKEIEECRHELSCTNRQDFQFGAMETCPEKSPRAIGGLAMCWLKGVRCNIQAFSKHCIIGEILSDPPGIPWILMGTYGPPNSVEKELFWQKMGDYTLNTTHPVLLLGDMNGTLRENECFHYHGNTSRYSFDFRRMVDRVGLIDLGFQGPVFTWVKGGNDPRRGGIKEAWKFRMHDNPMNNFHMKWKAMGSKLQRWNKSQFKHWSQQIDKAKSQLQEAEMKNPINLEEINKAKQLLSESLLREEIHWKQKSRVQWLKEGDMCSKFFMASTIVRRRRNYIQCIKATPDGDWIRDQDQIAQCFLNRFIEIFKKDNQSLAPLCPDLFQKLLSDHDNGFLNEVPNEDEVRRAINAMGKDKAPGPDGFPPSFYIHHWEKIHEDLTEMVIHFFTHLELPNFINDTSLVLVPKKDSPATVNDFRPIALCNVAYKIISKIIASRLRYILPRIISPNQAAFVQGRHIAENTMIAREVVHSMNKRRGKRGCMLLKLDLEKAYDKLHWDFIIFVLHQIGFGSPFTDWVKACISIADIKLLLNGSIVGKFNPERGLRQGDPLSPSLYIMAAEALSRLLIRKENEGGLKRFKLSRNGTPITHLMFADDIILFGEATIREARSFLHCLTDYCNSSGQKINFLKSSVYFSKGVSGRKAQQIAETLGVKRMNRSASYLGLPLFRSLKRTEDTNHLVDRVLRRIQGWKVKLLSNAGKTCLIKTVGSSLANYVASSDVIPATTANKIDKLFRDFWWGDTEDKRKLHTIAWERLCKPKINGGLGFRTTEIMNKAFLMKWAWKVLINDDSLWRQLMNDKYIKNSNFFDLERKPSDTTLWKAILNIRDKFQKGICRTIGNGKETSIWFDPWVPGDNAQPMPCVETTEGVSLVSNFIINQQWNEDMVRKWFARDDAKRILNISLPDTSTNDTWLWLPEPNGEFSVKLACRILSTPNQDAQSDRKWRILWGASIHNRLKFLWWRILSNSLPTKGKIGSLFPITDMNCLFCSSYIESSFHLFWDCIVAKSIWFGCSWCVRTSVPSISNWEEWIDWFTMSANRPPAMDLNCFLGGAAIIFESIWKERNSLLHGKQQTPLKVQVQYINSRFHEMNTIKESTNPPNMEWNPPPEGWIACNSDIAIGQSQATRAAVFRDTTGSILCVTTFRSTHCDPLPGGKSLQSLKVRQQQQNLASRMSFFRMTH</sequence>
<dbReference type="InterPro" id="IPR025558">
    <property type="entry name" value="DUF4283"/>
</dbReference>
<keyword evidence="4" id="KW-1185">Reference proteome</keyword>
<dbReference type="PANTHER" id="PTHR31635:SF196">
    <property type="entry name" value="REVERSE TRANSCRIPTASE DOMAIN-CONTAINING PROTEIN-RELATED"/>
    <property type="match status" value="1"/>
</dbReference>
<evidence type="ECO:0000256" key="1">
    <source>
        <dbReference type="SAM" id="MobiDB-lite"/>
    </source>
</evidence>
<dbReference type="Gramene" id="evm.model.ctgX7.6">
    <property type="protein sequence ID" value="cds.evm.model.ctgX7.6"/>
    <property type="gene ID" value="evm.TU.ctgX7.6"/>
</dbReference>
<dbReference type="InterPro" id="IPR000477">
    <property type="entry name" value="RT_dom"/>
</dbReference>
<dbReference type="SUPFAM" id="SSF56219">
    <property type="entry name" value="DNase I-like"/>
    <property type="match status" value="1"/>
</dbReference>
<feature type="compositionally biased region" description="Basic residues" evidence="1">
    <location>
        <begin position="469"/>
        <end position="478"/>
    </location>
</feature>